<proteinExistence type="predicted"/>
<sequence length="55" mass="6136">MFYRMEGPGLRRGRRLSRPHRTARAFSDHSHVADCAAMSHFHAGSCLPVSLMPAV</sequence>
<accession>A0A375C372</accession>
<feature type="compositionally biased region" description="Basic residues" evidence="1">
    <location>
        <begin position="11"/>
        <end position="23"/>
    </location>
</feature>
<reference evidence="2" key="1">
    <citation type="submission" date="2018-01" db="EMBL/GenBank/DDBJ databases">
        <authorList>
            <person name="Clerissi C."/>
        </authorList>
    </citation>
    <scope>NUCLEOTIDE SEQUENCE</scope>
    <source>
        <strain evidence="2">Cupriavidus taiwanensis LMG 19430</strain>
    </source>
</reference>
<comment type="caution">
    <text evidence="2">The sequence shown here is derived from an EMBL/GenBank/DDBJ whole genome shotgun (WGS) entry which is preliminary data.</text>
</comment>
<evidence type="ECO:0000313" key="2">
    <source>
        <dbReference type="EMBL" id="SOY61875.1"/>
    </source>
</evidence>
<dbReference type="Proteomes" id="UP000257016">
    <property type="component" value="Unassembled WGS sequence"/>
</dbReference>
<dbReference type="AlphaFoldDB" id="A0A375C372"/>
<dbReference type="EMBL" id="OFSN01000010">
    <property type="protein sequence ID" value="SOY61875.1"/>
    <property type="molecule type" value="Genomic_DNA"/>
</dbReference>
<gene>
    <name evidence="2" type="ORF">CBM2586_A50172</name>
</gene>
<name>A0A375C372_9BURK</name>
<organism evidence="2">
    <name type="scientific">Cupriavidus taiwanensis</name>
    <dbReference type="NCBI Taxonomy" id="164546"/>
    <lineage>
        <taxon>Bacteria</taxon>
        <taxon>Pseudomonadati</taxon>
        <taxon>Pseudomonadota</taxon>
        <taxon>Betaproteobacteria</taxon>
        <taxon>Burkholderiales</taxon>
        <taxon>Burkholderiaceae</taxon>
        <taxon>Cupriavidus</taxon>
    </lineage>
</organism>
<protein>
    <submittedName>
        <fullName evidence="2">Uncharacterized protein</fullName>
    </submittedName>
</protein>
<evidence type="ECO:0000256" key="1">
    <source>
        <dbReference type="SAM" id="MobiDB-lite"/>
    </source>
</evidence>
<feature type="region of interest" description="Disordered" evidence="1">
    <location>
        <begin position="1"/>
        <end position="23"/>
    </location>
</feature>